<dbReference type="HOGENOM" id="CLU_000288_6_17_1"/>
<dbReference type="Pfam" id="PF24883">
    <property type="entry name" value="NPHP3_N"/>
    <property type="match status" value="1"/>
</dbReference>
<dbReference type="Gene3D" id="3.40.50.300">
    <property type="entry name" value="P-loop containing nucleotide triphosphate hydrolases"/>
    <property type="match status" value="1"/>
</dbReference>
<keyword evidence="4" id="KW-1185">Reference proteome</keyword>
<evidence type="ECO:0000313" key="4">
    <source>
        <dbReference type="Proteomes" id="UP000054549"/>
    </source>
</evidence>
<evidence type="ECO:0000259" key="2">
    <source>
        <dbReference type="Pfam" id="PF24883"/>
    </source>
</evidence>
<dbReference type="InterPro" id="IPR027417">
    <property type="entry name" value="P-loop_NTPase"/>
</dbReference>
<dbReference type="InParanoid" id="A0A0C2X5U7"/>
<sequence>CLEGTRTEILDEIKGWVTTTDATAPQVLWLSGPAGTGKSAIAHSVARWWMEDSGGIGSCFCF</sequence>
<dbReference type="OrthoDB" id="2928561at2759"/>
<evidence type="ECO:0000256" key="1">
    <source>
        <dbReference type="ARBA" id="ARBA00022737"/>
    </source>
</evidence>
<reference evidence="3 4" key="1">
    <citation type="submission" date="2014-04" db="EMBL/GenBank/DDBJ databases">
        <title>Evolutionary Origins and Diversification of the Mycorrhizal Mutualists.</title>
        <authorList>
            <consortium name="DOE Joint Genome Institute"/>
            <consortium name="Mycorrhizal Genomics Consortium"/>
            <person name="Kohler A."/>
            <person name="Kuo A."/>
            <person name="Nagy L.G."/>
            <person name="Floudas D."/>
            <person name="Copeland A."/>
            <person name="Barry K.W."/>
            <person name="Cichocki N."/>
            <person name="Veneault-Fourrey C."/>
            <person name="LaButti K."/>
            <person name="Lindquist E.A."/>
            <person name="Lipzen A."/>
            <person name="Lundell T."/>
            <person name="Morin E."/>
            <person name="Murat C."/>
            <person name="Riley R."/>
            <person name="Ohm R."/>
            <person name="Sun H."/>
            <person name="Tunlid A."/>
            <person name="Henrissat B."/>
            <person name="Grigoriev I.V."/>
            <person name="Hibbett D.S."/>
            <person name="Martin F."/>
        </authorList>
    </citation>
    <scope>NUCLEOTIDE SEQUENCE [LARGE SCALE GENOMIC DNA]</scope>
    <source>
        <strain evidence="3 4">Koide BX008</strain>
    </source>
</reference>
<organism evidence="3 4">
    <name type="scientific">Amanita muscaria (strain Koide BX008)</name>
    <dbReference type="NCBI Taxonomy" id="946122"/>
    <lineage>
        <taxon>Eukaryota</taxon>
        <taxon>Fungi</taxon>
        <taxon>Dikarya</taxon>
        <taxon>Basidiomycota</taxon>
        <taxon>Agaricomycotina</taxon>
        <taxon>Agaricomycetes</taxon>
        <taxon>Agaricomycetidae</taxon>
        <taxon>Agaricales</taxon>
        <taxon>Pluteineae</taxon>
        <taxon>Amanitaceae</taxon>
        <taxon>Amanita</taxon>
    </lineage>
</organism>
<feature type="non-terminal residue" evidence="3">
    <location>
        <position position="62"/>
    </location>
</feature>
<proteinExistence type="predicted"/>
<name>A0A0C2X5U7_AMAMK</name>
<dbReference type="AlphaFoldDB" id="A0A0C2X5U7"/>
<accession>A0A0C2X5U7</accession>
<feature type="non-terminal residue" evidence="3">
    <location>
        <position position="1"/>
    </location>
</feature>
<feature type="domain" description="Nephrocystin 3-like N-terminal" evidence="2">
    <location>
        <begin position="5"/>
        <end position="61"/>
    </location>
</feature>
<dbReference type="InterPro" id="IPR056884">
    <property type="entry name" value="NPHP3-like_N"/>
</dbReference>
<dbReference type="EMBL" id="KN818252">
    <property type="protein sequence ID" value="KIL64088.1"/>
    <property type="molecule type" value="Genomic_DNA"/>
</dbReference>
<dbReference type="STRING" id="946122.A0A0C2X5U7"/>
<dbReference type="Proteomes" id="UP000054549">
    <property type="component" value="Unassembled WGS sequence"/>
</dbReference>
<keyword evidence="1" id="KW-0677">Repeat</keyword>
<dbReference type="SUPFAM" id="SSF52540">
    <property type="entry name" value="P-loop containing nucleoside triphosphate hydrolases"/>
    <property type="match status" value="1"/>
</dbReference>
<gene>
    <name evidence="3" type="ORF">M378DRAFT_43555</name>
</gene>
<protein>
    <recommendedName>
        <fullName evidence="2">Nephrocystin 3-like N-terminal domain-containing protein</fullName>
    </recommendedName>
</protein>
<evidence type="ECO:0000313" key="3">
    <source>
        <dbReference type="EMBL" id="KIL64088.1"/>
    </source>
</evidence>